<evidence type="ECO:0000256" key="3">
    <source>
        <dbReference type="ARBA" id="ARBA00022801"/>
    </source>
</evidence>
<sequence length="102" mass="11819">MIFMLESRVENYLKKKVEKLGGKAFKWAPVGVTGVPDRMVLLPGGKIIFVELKAPGKKARKLQEYRAKQLRELGFQVECLDTIERIDRLFTDWSKKNEYNST</sequence>
<gene>
    <name evidence="5" type="ORF">CNEO2_660031</name>
</gene>
<evidence type="ECO:0000256" key="1">
    <source>
        <dbReference type="ARBA" id="ARBA00001946"/>
    </source>
</evidence>
<dbReference type="EMBL" id="CAMTCP010000266">
    <property type="protein sequence ID" value="CAI3667829.1"/>
    <property type="molecule type" value="Genomic_DNA"/>
</dbReference>
<keyword evidence="3" id="KW-0378">Hydrolase</keyword>
<dbReference type="GO" id="GO:0004518">
    <property type="term" value="F:nuclease activity"/>
    <property type="evidence" value="ECO:0007669"/>
    <property type="project" value="UniProtKB-KW"/>
</dbReference>
<name>A0AAD1YIG3_9CLOT</name>
<dbReference type="GO" id="GO:0016788">
    <property type="term" value="F:hydrolase activity, acting on ester bonds"/>
    <property type="evidence" value="ECO:0007669"/>
    <property type="project" value="InterPro"/>
</dbReference>
<comment type="caution">
    <text evidence="5">The sequence shown here is derived from an EMBL/GenBank/DDBJ whole genome shotgun (WGS) entry which is preliminary data.</text>
</comment>
<evidence type="ECO:0000259" key="4">
    <source>
        <dbReference type="SMART" id="SM00990"/>
    </source>
</evidence>
<proteinExistence type="predicted"/>
<dbReference type="SMART" id="SM00990">
    <property type="entry name" value="VRR_NUC"/>
    <property type="match status" value="1"/>
</dbReference>
<dbReference type="GO" id="GO:0003676">
    <property type="term" value="F:nucleic acid binding"/>
    <property type="evidence" value="ECO:0007669"/>
    <property type="project" value="InterPro"/>
</dbReference>
<evidence type="ECO:0000256" key="2">
    <source>
        <dbReference type="ARBA" id="ARBA00022722"/>
    </source>
</evidence>
<evidence type="ECO:0000313" key="5">
    <source>
        <dbReference type="EMBL" id="CAI3667829.1"/>
    </source>
</evidence>
<keyword evidence="2" id="KW-0540">Nuclease</keyword>
<dbReference type="AlphaFoldDB" id="A0AAD1YIG3"/>
<dbReference type="InterPro" id="IPR014883">
    <property type="entry name" value="VRR_NUC"/>
</dbReference>
<accession>A0AAD1YIG3</accession>
<dbReference type="InterPro" id="IPR011856">
    <property type="entry name" value="tRNA_endonuc-like_dom_sf"/>
</dbReference>
<organism evidence="5 6">
    <name type="scientific">Clostridium neonatale</name>
    <dbReference type="NCBI Taxonomy" id="137838"/>
    <lineage>
        <taxon>Bacteria</taxon>
        <taxon>Bacillati</taxon>
        <taxon>Bacillota</taxon>
        <taxon>Clostridia</taxon>
        <taxon>Eubacteriales</taxon>
        <taxon>Clostridiaceae</taxon>
        <taxon>Clostridium</taxon>
    </lineage>
</organism>
<protein>
    <submittedName>
        <fullName evidence="5">Nuclease</fullName>
    </submittedName>
</protein>
<dbReference type="Proteomes" id="UP001189143">
    <property type="component" value="Unassembled WGS sequence"/>
</dbReference>
<reference evidence="5" key="1">
    <citation type="submission" date="2022-10" db="EMBL/GenBank/DDBJ databases">
        <authorList>
            <person name="Aires J."/>
            <person name="Mesa V."/>
        </authorList>
    </citation>
    <scope>NUCLEOTIDE SEQUENCE</scope>
    <source>
        <strain evidence="5">Clostridium neonatale JD116</strain>
    </source>
</reference>
<evidence type="ECO:0000313" key="6">
    <source>
        <dbReference type="Proteomes" id="UP001189143"/>
    </source>
</evidence>
<dbReference type="Gene3D" id="3.40.1350.10">
    <property type="match status" value="1"/>
</dbReference>
<feature type="domain" description="VRR-NUC" evidence="4">
    <location>
        <begin position="4"/>
        <end position="84"/>
    </location>
</feature>
<comment type="cofactor">
    <cofactor evidence="1">
        <name>Mg(2+)</name>
        <dbReference type="ChEBI" id="CHEBI:18420"/>
    </cofactor>
</comment>